<reference evidence="9" key="1">
    <citation type="submission" date="2023-07" db="EMBL/GenBank/DDBJ databases">
        <title>30 novel species of actinomycetes from the DSMZ collection.</title>
        <authorList>
            <person name="Nouioui I."/>
        </authorList>
    </citation>
    <scope>NUCLEOTIDE SEQUENCE [LARGE SCALE GENOMIC DNA]</scope>
    <source>
        <strain evidence="9">DSM 44917</strain>
    </source>
</reference>
<keyword evidence="2 6" id="KW-0812">Transmembrane</keyword>
<dbReference type="Gene3D" id="1.20.1250.20">
    <property type="entry name" value="MFS general substrate transporter like domains"/>
    <property type="match status" value="2"/>
</dbReference>
<comment type="subcellular location">
    <subcellularLocation>
        <location evidence="1">Cell membrane</location>
        <topology evidence="1">Multi-pass membrane protein</topology>
    </subcellularLocation>
</comment>
<evidence type="ECO:0000313" key="8">
    <source>
        <dbReference type="EMBL" id="MDT0307544.1"/>
    </source>
</evidence>
<dbReference type="Pfam" id="PF07690">
    <property type="entry name" value="MFS_1"/>
    <property type="match status" value="1"/>
</dbReference>
<protein>
    <submittedName>
        <fullName evidence="8">MFS transporter</fullName>
    </submittedName>
</protein>
<dbReference type="PANTHER" id="PTHR23508:SF10">
    <property type="entry name" value="CARBOXYLIC ACID TRANSPORTER PROTEIN HOMOLOG"/>
    <property type="match status" value="1"/>
</dbReference>
<evidence type="ECO:0000256" key="5">
    <source>
        <dbReference type="SAM" id="MobiDB-lite"/>
    </source>
</evidence>
<proteinExistence type="predicted"/>
<dbReference type="PANTHER" id="PTHR23508">
    <property type="entry name" value="CARBOXYLIC ACID TRANSPORTER PROTEIN HOMOLOG"/>
    <property type="match status" value="1"/>
</dbReference>
<dbReference type="InterPro" id="IPR005829">
    <property type="entry name" value="Sugar_transporter_CS"/>
</dbReference>
<dbReference type="PROSITE" id="PS00217">
    <property type="entry name" value="SUGAR_TRANSPORT_2"/>
    <property type="match status" value="1"/>
</dbReference>
<accession>A0ABU2L7J7</accession>
<evidence type="ECO:0000256" key="4">
    <source>
        <dbReference type="ARBA" id="ARBA00023136"/>
    </source>
</evidence>
<sequence length="436" mass="44361">MTDEPRRAPAPSTASRRTRITALLLGMLLLTLEGYDTVAFGATVPLLLGPEPWNLSLSDVGLLGSVTPMGMLVGALAVGQFTDRYGRRRTVLLSLLLVTVGMPLCAMAPSVAVFVAGRFLVGVGVGVVFPALTPLIFELAPPGRKNLYAAIIGSGFGLGGALSAVVANTIAAEHGFRAEYAVGGAFGLLILPLLYRWLPESPGFGAAPGAPVPAAAATAGEETGLRLVLSRRYAATTVLFTAAVACSFLLIYGVNTWLPELMRAADYSLGSALTFLVFLNLGAALGMLFIAAVADRLGTGATVVACFLIAAAGVVLLSFRSPMPALYGIVLITGTAAIGNQALVNTHISSSYPLNARGSAIGVALGVGRVGAIIAPTVGGWILAAGFEPRLNFVLFALPAVAGALLVWCIPRPARGSAGAGDAVPAAVGGGREAGR</sequence>
<feature type="transmembrane region" description="Helical" evidence="6">
    <location>
        <begin position="119"/>
        <end position="140"/>
    </location>
</feature>
<evidence type="ECO:0000256" key="1">
    <source>
        <dbReference type="ARBA" id="ARBA00004651"/>
    </source>
</evidence>
<feature type="transmembrane region" description="Helical" evidence="6">
    <location>
        <begin position="301"/>
        <end position="319"/>
    </location>
</feature>
<evidence type="ECO:0000256" key="2">
    <source>
        <dbReference type="ARBA" id="ARBA00022692"/>
    </source>
</evidence>
<gene>
    <name evidence="8" type="ORF">RM780_11290</name>
</gene>
<name>A0ABU2L7J7_9ACTN</name>
<dbReference type="Proteomes" id="UP001183388">
    <property type="component" value="Unassembled WGS sequence"/>
</dbReference>
<comment type="caution">
    <text evidence="8">The sequence shown here is derived from an EMBL/GenBank/DDBJ whole genome shotgun (WGS) entry which is preliminary data.</text>
</comment>
<evidence type="ECO:0000256" key="6">
    <source>
        <dbReference type="SAM" id="Phobius"/>
    </source>
</evidence>
<keyword evidence="4 6" id="KW-0472">Membrane</keyword>
<evidence type="ECO:0000256" key="3">
    <source>
        <dbReference type="ARBA" id="ARBA00022989"/>
    </source>
</evidence>
<feature type="transmembrane region" description="Helical" evidence="6">
    <location>
        <begin position="91"/>
        <end position="113"/>
    </location>
</feature>
<feature type="region of interest" description="Disordered" evidence="5">
    <location>
        <begin position="416"/>
        <end position="436"/>
    </location>
</feature>
<dbReference type="PROSITE" id="PS50850">
    <property type="entry name" value="MFS"/>
    <property type="match status" value="1"/>
</dbReference>
<feature type="transmembrane region" description="Helical" evidence="6">
    <location>
        <begin position="272"/>
        <end position="294"/>
    </location>
</feature>
<dbReference type="EMBL" id="JAVREN010000012">
    <property type="protein sequence ID" value="MDT0307544.1"/>
    <property type="molecule type" value="Genomic_DNA"/>
</dbReference>
<keyword evidence="9" id="KW-1185">Reference proteome</keyword>
<feature type="transmembrane region" description="Helical" evidence="6">
    <location>
        <begin position="390"/>
        <end position="410"/>
    </location>
</feature>
<feature type="domain" description="Major facilitator superfamily (MFS) profile" evidence="7">
    <location>
        <begin position="22"/>
        <end position="415"/>
    </location>
</feature>
<feature type="transmembrane region" description="Helical" evidence="6">
    <location>
        <begin position="180"/>
        <end position="198"/>
    </location>
</feature>
<feature type="transmembrane region" description="Helical" evidence="6">
    <location>
        <begin position="360"/>
        <end position="384"/>
    </location>
</feature>
<dbReference type="InterPro" id="IPR020846">
    <property type="entry name" value="MFS_dom"/>
</dbReference>
<feature type="transmembrane region" description="Helical" evidence="6">
    <location>
        <begin position="147"/>
        <end position="168"/>
    </location>
</feature>
<evidence type="ECO:0000259" key="7">
    <source>
        <dbReference type="PROSITE" id="PS50850"/>
    </source>
</evidence>
<keyword evidence="3 6" id="KW-1133">Transmembrane helix</keyword>
<dbReference type="RefSeq" id="WP_311630491.1">
    <property type="nucleotide sequence ID" value="NZ_JAVREN010000012.1"/>
</dbReference>
<dbReference type="InterPro" id="IPR036259">
    <property type="entry name" value="MFS_trans_sf"/>
</dbReference>
<feature type="transmembrane region" description="Helical" evidence="6">
    <location>
        <begin position="60"/>
        <end position="79"/>
    </location>
</feature>
<organism evidence="8 9">
    <name type="scientific">Streptomyces boetiae</name>
    <dbReference type="NCBI Taxonomy" id="3075541"/>
    <lineage>
        <taxon>Bacteria</taxon>
        <taxon>Bacillati</taxon>
        <taxon>Actinomycetota</taxon>
        <taxon>Actinomycetes</taxon>
        <taxon>Kitasatosporales</taxon>
        <taxon>Streptomycetaceae</taxon>
        <taxon>Streptomyces</taxon>
    </lineage>
</organism>
<feature type="transmembrane region" description="Helical" evidence="6">
    <location>
        <begin position="233"/>
        <end position="252"/>
    </location>
</feature>
<dbReference type="SUPFAM" id="SSF103473">
    <property type="entry name" value="MFS general substrate transporter"/>
    <property type="match status" value="1"/>
</dbReference>
<dbReference type="InterPro" id="IPR011701">
    <property type="entry name" value="MFS"/>
</dbReference>
<evidence type="ECO:0000313" key="9">
    <source>
        <dbReference type="Proteomes" id="UP001183388"/>
    </source>
</evidence>
<feature type="transmembrane region" description="Helical" evidence="6">
    <location>
        <begin position="325"/>
        <end position="348"/>
    </location>
</feature>